<keyword evidence="6" id="KW-1185">Reference proteome</keyword>
<dbReference type="Pfam" id="PF00185">
    <property type="entry name" value="OTCace"/>
    <property type="match status" value="1"/>
</dbReference>
<sequence>MQPTVDFPRHLVATAGLSTADVGRLLAEAERLREAPPKDVRTLLDGAIVATLFFQPSTRTRLGFEAAALRLGARVTGFADPSTSRSVDYIGESLEDTARVVSELSDALVLRHYVTGAARRAAQAAVCPVVNGGDGSNEHPTQALSDVWTMTRHLGGLSGAVVALVGDPGTRVLRSLVHLLARLEVKRLLFLVPPAAPLIMGGIDAVTHTTLPADLAAVLEDSGTAYEFRSDVTELLAEADVVEMMPIDVPSLETQPSALSSHVYVTPEPYRITAAKIRAVGSRALILHPGPRKDELHPDVETTPGGLYFEQVKDSLYLRMAVLTQLVTHR</sequence>
<feature type="domain" description="Aspartate/ornithine carbamoyltransferase Asp/Orn-binding" evidence="3">
    <location>
        <begin position="159"/>
        <end position="324"/>
    </location>
</feature>
<feature type="domain" description="Aspartate/ornithine carbamoyltransferase carbamoyl-P binding" evidence="4">
    <location>
        <begin position="9"/>
        <end position="151"/>
    </location>
</feature>
<dbReference type="SUPFAM" id="SSF53671">
    <property type="entry name" value="Aspartate/ornithine carbamoyltransferase"/>
    <property type="match status" value="1"/>
</dbReference>
<organism evidence="5 6">
    <name type="scientific">Streptomyces gilvifuscus</name>
    <dbReference type="NCBI Taxonomy" id="1550617"/>
    <lineage>
        <taxon>Bacteria</taxon>
        <taxon>Bacillati</taxon>
        <taxon>Actinomycetota</taxon>
        <taxon>Actinomycetes</taxon>
        <taxon>Kitasatosporales</taxon>
        <taxon>Streptomycetaceae</taxon>
        <taxon>Streptomyces</taxon>
    </lineage>
</organism>
<reference evidence="5 6" key="1">
    <citation type="journal article" date="2015" name="Int. J. Syst. Evol. Microbiol.">
        <title>Streptomyces gilvifuscus sp. nov., an actinomycete that produces antibacterial compounds isolated from soil.</title>
        <authorList>
            <person name="Nguyen T.M."/>
            <person name="Kim J."/>
        </authorList>
    </citation>
    <scope>NUCLEOTIDE SEQUENCE [LARGE SCALE GENOMIC DNA]</scope>
    <source>
        <strain evidence="5 6">T113</strain>
    </source>
</reference>
<dbReference type="PRINTS" id="PR00100">
    <property type="entry name" value="AOTCASE"/>
</dbReference>
<dbReference type="Proteomes" id="UP001221328">
    <property type="component" value="Unassembled WGS sequence"/>
</dbReference>
<evidence type="ECO:0000313" key="5">
    <source>
        <dbReference type="EMBL" id="MDC2961109.1"/>
    </source>
</evidence>
<evidence type="ECO:0000256" key="2">
    <source>
        <dbReference type="RuleBase" id="RU003634"/>
    </source>
</evidence>
<name>A0ABT5G8J3_9ACTN</name>
<dbReference type="InterPro" id="IPR036901">
    <property type="entry name" value="Asp/Orn_carbamoylTrfase_sf"/>
</dbReference>
<protein>
    <recommendedName>
        <fullName evidence="7">Aspartate carbamoyltransferase</fullName>
    </recommendedName>
</protein>
<dbReference type="PANTHER" id="PTHR45753:SF6">
    <property type="entry name" value="ASPARTATE CARBAMOYLTRANSFERASE"/>
    <property type="match status" value="1"/>
</dbReference>
<proteinExistence type="inferred from homology"/>
<dbReference type="Gene3D" id="3.40.50.1370">
    <property type="entry name" value="Aspartate/ornithine carbamoyltransferase"/>
    <property type="match status" value="2"/>
</dbReference>
<dbReference type="PRINTS" id="PR00101">
    <property type="entry name" value="ATCASE"/>
</dbReference>
<comment type="caution">
    <text evidence="5">The sequence shown here is derived from an EMBL/GenBank/DDBJ whole genome shotgun (WGS) entry which is preliminary data.</text>
</comment>
<evidence type="ECO:0000259" key="4">
    <source>
        <dbReference type="Pfam" id="PF02729"/>
    </source>
</evidence>
<dbReference type="EMBL" id="JAQOSK010000030">
    <property type="protein sequence ID" value="MDC2961109.1"/>
    <property type="molecule type" value="Genomic_DNA"/>
</dbReference>
<dbReference type="InterPro" id="IPR006131">
    <property type="entry name" value="Asp_carbamoyltransf_Asp/Orn-bd"/>
</dbReference>
<evidence type="ECO:0000313" key="6">
    <source>
        <dbReference type="Proteomes" id="UP001221328"/>
    </source>
</evidence>
<dbReference type="RefSeq" id="WP_200701543.1">
    <property type="nucleotide sequence ID" value="NZ_JAQOSK010000030.1"/>
</dbReference>
<comment type="similarity">
    <text evidence="2">Belongs to the aspartate/ornithine carbamoyltransferase superfamily.</text>
</comment>
<gene>
    <name evidence="5" type="ORF">PO587_42470</name>
</gene>
<accession>A0ABT5G8J3</accession>
<evidence type="ECO:0000259" key="3">
    <source>
        <dbReference type="Pfam" id="PF00185"/>
    </source>
</evidence>
<dbReference type="InterPro" id="IPR006132">
    <property type="entry name" value="Asp/Orn_carbamoyltranf_P-bd"/>
</dbReference>
<dbReference type="InterPro" id="IPR006130">
    <property type="entry name" value="Asp/Orn_carbamoylTrfase"/>
</dbReference>
<keyword evidence="1 2" id="KW-0808">Transferase</keyword>
<dbReference type="PANTHER" id="PTHR45753">
    <property type="entry name" value="ORNITHINE CARBAMOYLTRANSFERASE, MITOCHONDRIAL"/>
    <property type="match status" value="1"/>
</dbReference>
<evidence type="ECO:0000256" key="1">
    <source>
        <dbReference type="ARBA" id="ARBA00022679"/>
    </source>
</evidence>
<evidence type="ECO:0008006" key="7">
    <source>
        <dbReference type="Google" id="ProtNLM"/>
    </source>
</evidence>
<dbReference type="Pfam" id="PF02729">
    <property type="entry name" value="OTCace_N"/>
    <property type="match status" value="1"/>
</dbReference>